<evidence type="ECO:0000256" key="4">
    <source>
        <dbReference type="ARBA" id="ARBA00022822"/>
    </source>
</evidence>
<evidence type="ECO:0000256" key="5">
    <source>
        <dbReference type="ARBA" id="ARBA00023141"/>
    </source>
</evidence>
<evidence type="ECO:0000256" key="7">
    <source>
        <dbReference type="ARBA" id="ARBA00049047"/>
    </source>
</evidence>
<dbReference type="EMBL" id="JAGIOO010000001">
    <property type="protein sequence ID" value="MBP2472093.1"/>
    <property type="molecule type" value="Genomic_DNA"/>
</dbReference>
<evidence type="ECO:0000256" key="3">
    <source>
        <dbReference type="ARBA" id="ARBA00022605"/>
    </source>
</evidence>
<keyword evidence="4 8" id="KW-0822">Tryptophan biosynthesis</keyword>
<reference evidence="10 11" key="1">
    <citation type="submission" date="2021-03" db="EMBL/GenBank/DDBJ databases">
        <title>Sequencing the genomes of 1000 actinobacteria strains.</title>
        <authorList>
            <person name="Klenk H.-P."/>
        </authorList>
    </citation>
    <scope>NUCLEOTIDE SEQUENCE [LARGE SCALE GENOMIC DNA]</scope>
    <source>
        <strain evidence="10 11">DSM 44580</strain>
    </source>
</reference>
<comment type="function">
    <text evidence="8">The alpha subunit is responsible for the aldol cleavage of indoleglycerol phosphate to indole and glyceraldehyde 3-phosphate.</text>
</comment>
<comment type="subunit">
    <text evidence="2 8">Tetramer of two alpha and two beta chains.</text>
</comment>
<name>A0ABS5A659_9PSEU</name>
<keyword evidence="6 8" id="KW-0456">Lyase</keyword>
<comment type="pathway">
    <text evidence="1 8">Amino-acid biosynthesis; L-tryptophan biosynthesis; L-tryptophan from chorismate: step 5/5.</text>
</comment>
<keyword evidence="3 8" id="KW-0028">Amino-acid biosynthesis</keyword>
<gene>
    <name evidence="8" type="primary">trpA</name>
    <name evidence="10" type="ORF">JOF53_000965</name>
</gene>
<evidence type="ECO:0000256" key="6">
    <source>
        <dbReference type="ARBA" id="ARBA00023239"/>
    </source>
</evidence>
<dbReference type="RefSeq" id="WP_209706380.1">
    <property type="nucleotide sequence ID" value="NZ_JAGIOO010000001.1"/>
</dbReference>
<keyword evidence="5 8" id="KW-0057">Aromatic amino acid biosynthesis</keyword>
<dbReference type="HAMAP" id="MF_00131">
    <property type="entry name" value="Trp_synth_alpha"/>
    <property type="match status" value="1"/>
</dbReference>
<sequence>MSEQLGQRVRAGRKLLMPYLMAGVTREWVELIPALAEAGVDGLEIGLPFSDPMIDGVTVQKAASRALSLGATPSRMLDELSTLDNLGIPLTVMTYANVVFAHPGGSRAFLQRLADSGVAGVIVPDLPLEESREFRVEAEAVEVSAVQLAAPECSDDRLAEIGAASRGFVYAVTAMQTTGERAELAEGAVRTIERVRSHSELPVVAGFGISSPEQAVVLAGVADGVIIGSSVVRVLLETGSAAEVVELAGRYRTALDRVCEPVLVR</sequence>
<proteinExistence type="inferred from homology"/>
<dbReference type="EC" id="4.2.1.20" evidence="8"/>
<dbReference type="InterPro" id="IPR002028">
    <property type="entry name" value="Trp_synthase_suA"/>
</dbReference>
<feature type="active site" description="Proton acceptor" evidence="8">
    <location>
        <position position="55"/>
    </location>
</feature>
<dbReference type="Gene3D" id="3.20.20.70">
    <property type="entry name" value="Aldolase class I"/>
    <property type="match status" value="1"/>
</dbReference>
<dbReference type="Proteomes" id="UP001519363">
    <property type="component" value="Unassembled WGS sequence"/>
</dbReference>
<dbReference type="SUPFAM" id="SSF51366">
    <property type="entry name" value="Ribulose-phoshate binding barrel"/>
    <property type="match status" value="1"/>
</dbReference>
<dbReference type="InterPro" id="IPR018204">
    <property type="entry name" value="Trp_synthase_alpha_AS"/>
</dbReference>
<evidence type="ECO:0000313" key="10">
    <source>
        <dbReference type="EMBL" id="MBP2472093.1"/>
    </source>
</evidence>
<dbReference type="InterPro" id="IPR013785">
    <property type="entry name" value="Aldolase_TIM"/>
</dbReference>
<keyword evidence="11" id="KW-1185">Reference proteome</keyword>
<organism evidence="10 11">
    <name type="scientific">Crossiella equi</name>
    <dbReference type="NCBI Taxonomy" id="130796"/>
    <lineage>
        <taxon>Bacteria</taxon>
        <taxon>Bacillati</taxon>
        <taxon>Actinomycetota</taxon>
        <taxon>Actinomycetes</taxon>
        <taxon>Pseudonocardiales</taxon>
        <taxon>Pseudonocardiaceae</taxon>
        <taxon>Crossiella</taxon>
    </lineage>
</organism>
<dbReference type="Pfam" id="PF00290">
    <property type="entry name" value="Trp_syntA"/>
    <property type="match status" value="1"/>
</dbReference>
<comment type="caution">
    <text evidence="10">The sequence shown here is derived from an EMBL/GenBank/DDBJ whole genome shotgun (WGS) entry which is preliminary data.</text>
</comment>
<dbReference type="PANTHER" id="PTHR43406:SF1">
    <property type="entry name" value="TRYPTOPHAN SYNTHASE ALPHA CHAIN, CHLOROPLASTIC"/>
    <property type="match status" value="1"/>
</dbReference>
<dbReference type="CDD" id="cd04724">
    <property type="entry name" value="Tryptophan_synthase_alpha"/>
    <property type="match status" value="1"/>
</dbReference>
<comment type="catalytic activity">
    <reaction evidence="7 8">
        <text>(1S,2R)-1-C-(indol-3-yl)glycerol 3-phosphate + L-serine = D-glyceraldehyde 3-phosphate + L-tryptophan + H2O</text>
        <dbReference type="Rhea" id="RHEA:10532"/>
        <dbReference type="ChEBI" id="CHEBI:15377"/>
        <dbReference type="ChEBI" id="CHEBI:33384"/>
        <dbReference type="ChEBI" id="CHEBI:57912"/>
        <dbReference type="ChEBI" id="CHEBI:58866"/>
        <dbReference type="ChEBI" id="CHEBI:59776"/>
        <dbReference type="EC" id="4.2.1.20"/>
    </reaction>
</comment>
<evidence type="ECO:0000256" key="2">
    <source>
        <dbReference type="ARBA" id="ARBA00011270"/>
    </source>
</evidence>
<dbReference type="NCBIfam" id="TIGR00262">
    <property type="entry name" value="trpA"/>
    <property type="match status" value="1"/>
</dbReference>
<evidence type="ECO:0000313" key="11">
    <source>
        <dbReference type="Proteomes" id="UP001519363"/>
    </source>
</evidence>
<dbReference type="PROSITE" id="PS00167">
    <property type="entry name" value="TRP_SYNTHASE_ALPHA"/>
    <property type="match status" value="1"/>
</dbReference>
<protein>
    <recommendedName>
        <fullName evidence="8">Tryptophan synthase alpha chain</fullName>
        <ecNumber evidence="8">4.2.1.20</ecNumber>
    </recommendedName>
</protein>
<evidence type="ECO:0000256" key="9">
    <source>
        <dbReference type="RuleBase" id="RU003662"/>
    </source>
</evidence>
<comment type="similarity">
    <text evidence="8 9">Belongs to the TrpA family.</text>
</comment>
<evidence type="ECO:0000256" key="8">
    <source>
        <dbReference type="HAMAP-Rule" id="MF_00131"/>
    </source>
</evidence>
<accession>A0ABS5A659</accession>
<feature type="active site" description="Proton acceptor" evidence="8">
    <location>
        <position position="44"/>
    </location>
</feature>
<dbReference type="GO" id="GO:0004834">
    <property type="term" value="F:tryptophan synthase activity"/>
    <property type="evidence" value="ECO:0007669"/>
    <property type="project" value="UniProtKB-EC"/>
</dbReference>
<dbReference type="InterPro" id="IPR011060">
    <property type="entry name" value="RibuloseP-bd_barrel"/>
</dbReference>
<evidence type="ECO:0000256" key="1">
    <source>
        <dbReference type="ARBA" id="ARBA00004733"/>
    </source>
</evidence>
<dbReference type="PANTHER" id="PTHR43406">
    <property type="entry name" value="TRYPTOPHAN SYNTHASE, ALPHA CHAIN"/>
    <property type="match status" value="1"/>
</dbReference>